<dbReference type="Proteomes" id="UP001500418">
    <property type="component" value="Unassembled WGS sequence"/>
</dbReference>
<comment type="caution">
    <text evidence="1">The sequence shown here is derived from an EMBL/GenBank/DDBJ whole genome shotgun (WGS) entry which is preliminary data.</text>
</comment>
<evidence type="ECO:0000313" key="1">
    <source>
        <dbReference type="EMBL" id="GAA0929969.1"/>
    </source>
</evidence>
<protein>
    <submittedName>
        <fullName evidence="1">Uncharacterized protein</fullName>
    </submittedName>
</protein>
<sequence length="63" mass="6606">MRRGPGGGLVVAEPDPDAMAHATAVHLRYRKVGPQALFEARTALEVAAVRGASENIDEASSMC</sequence>
<name>A0ABN1PLE8_9ACTN</name>
<evidence type="ECO:0000313" key="2">
    <source>
        <dbReference type="Proteomes" id="UP001500418"/>
    </source>
</evidence>
<organism evidence="1 2">
    <name type="scientific">Streptomyces rhizosphaericus</name>
    <dbReference type="NCBI Taxonomy" id="114699"/>
    <lineage>
        <taxon>Bacteria</taxon>
        <taxon>Bacillati</taxon>
        <taxon>Actinomycetota</taxon>
        <taxon>Actinomycetes</taxon>
        <taxon>Kitasatosporales</taxon>
        <taxon>Streptomycetaceae</taxon>
        <taxon>Streptomyces</taxon>
        <taxon>Streptomyces violaceusniger group</taxon>
    </lineage>
</organism>
<accession>A0ABN1PLE8</accession>
<dbReference type="EMBL" id="BAAAID010000018">
    <property type="protein sequence ID" value="GAA0929969.1"/>
    <property type="molecule type" value="Genomic_DNA"/>
</dbReference>
<reference evidence="1 2" key="1">
    <citation type="journal article" date="2019" name="Int. J. Syst. Evol. Microbiol.">
        <title>The Global Catalogue of Microorganisms (GCM) 10K type strain sequencing project: providing services to taxonomists for standard genome sequencing and annotation.</title>
        <authorList>
            <consortium name="The Broad Institute Genomics Platform"/>
            <consortium name="The Broad Institute Genome Sequencing Center for Infectious Disease"/>
            <person name="Wu L."/>
            <person name="Ma J."/>
        </authorList>
    </citation>
    <scope>NUCLEOTIDE SEQUENCE [LARGE SCALE GENOMIC DNA]</scope>
    <source>
        <strain evidence="1 2">JCM 11444</strain>
    </source>
</reference>
<keyword evidence="2" id="KW-1185">Reference proteome</keyword>
<gene>
    <name evidence="1" type="ORF">GCM10009575_033340</name>
</gene>
<proteinExistence type="predicted"/>